<feature type="transmembrane region" description="Helical" evidence="7">
    <location>
        <begin position="337"/>
        <end position="359"/>
    </location>
</feature>
<dbReference type="CDD" id="cd17324">
    <property type="entry name" value="MFS_NepI_like"/>
    <property type="match status" value="1"/>
</dbReference>
<dbReference type="GO" id="GO:0022857">
    <property type="term" value="F:transmembrane transporter activity"/>
    <property type="evidence" value="ECO:0007669"/>
    <property type="project" value="InterPro"/>
</dbReference>
<protein>
    <submittedName>
        <fullName evidence="9">MFS transporter</fullName>
    </submittedName>
</protein>
<comment type="caution">
    <text evidence="9">The sequence shown here is derived from an EMBL/GenBank/DDBJ whole genome shotgun (WGS) entry which is preliminary data.</text>
</comment>
<feature type="transmembrane region" description="Helical" evidence="7">
    <location>
        <begin position="282"/>
        <end position="304"/>
    </location>
</feature>
<proteinExistence type="predicted"/>
<keyword evidence="5 7" id="KW-0472">Membrane</keyword>
<evidence type="ECO:0000313" key="10">
    <source>
        <dbReference type="Proteomes" id="UP001205867"/>
    </source>
</evidence>
<evidence type="ECO:0000313" key="9">
    <source>
        <dbReference type="EMBL" id="MCV7629900.1"/>
    </source>
</evidence>
<dbReference type="PANTHER" id="PTHR43124">
    <property type="entry name" value="PURINE EFFLUX PUMP PBUE"/>
    <property type="match status" value="1"/>
</dbReference>
<feature type="domain" description="Major facilitator superfamily (MFS) profile" evidence="8">
    <location>
        <begin position="50"/>
        <end position="425"/>
    </location>
</feature>
<feature type="transmembrane region" description="Helical" evidence="7">
    <location>
        <begin position="404"/>
        <end position="421"/>
    </location>
</feature>
<feature type="compositionally biased region" description="Pro residues" evidence="6">
    <location>
        <begin position="18"/>
        <end position="33"/>
    </location>
</feature>
<feature type="transmembrane region" description="Helical" evidence="7">
    <location>
        <begin position="202"/>
        <end position="224"/>
    </location>
</feature>
<feature type="transmembrane region" description="Helical" evidence="7">
    <location>
        <begin position="174"/>
        <end position="196"/>
    </location>
</feature>
<keyword evidence="3 7" id="KW-0812">Transmembrane</keyword>
<feature type="region of interest" description="Disordered" evidence="6">
    <location>
        <begin position="1"/>
        <end position="37"/>
    </location>
</feature>
<evidence type="ECO:0000256" key="6">
    <source>
        <dbReference type="SAM" id="MobiDB-lite"/>
    </source>
</evidence>
<dbReference type="AlphaFoldDB" id="A0AAP3AKV8"/>
<dbReference type="Pfam" id="PF07690">
    <property type="entry name" value="MFS_1"/>
    <property type="match status" value="1"/>
</dbReference>
<feature type="transmembrane region" description="Helical" evidence="7">
    <location>
        <begin position="115"/>
        <end position="135"/>
    </location>
</feature>
<evidence type="ECO:0000256" key="4">
    <source>
        <dbReference type="ARBA" id="ARBA00022989"/>
    </source>
</evidence>
<evidence type="ECO:0000256" key="7">
    <source>
        <dbReference type="SAM" id="Phobius"/>
    </source>
</evidence>
<feature type="transmembrane region" description="Helical" evidence="7">
    <location>
        <begin position="380"/>
        <end position="398"/>
    </location>
</feature>
<feature type="transmembrane region" description="Helical" evidence="7">
    <location>
        <begin position="141"/>
        <end position="162"/>
    </location>
</feature>
<dbReference type="EMBL" id="JALXKZ020000043">
    <property type="protein sequence ID" value="MCV7629900.1"/>
    <property type="molecule type" value="Genomic_DNA"/>
</dbReference>
<dbReference type="InterPro" id="IPR036259">
    <property type="entry name" value="MFS_trans_sf"/>
</dbReference>
<dbReference type="RefSeq" id="WP_049158431.1">
    <property type="nucleotide sequence ID" value="NZ_JAHHXK010000006.1"/>
</dbReference>
<dbReference type="InterPro" id="IPR050189">
    <property type="entry name" value="MFS_Efflux_Transporters"/>
</dbReference>
<dbReference type="PROSITE" id="PS50850">
    <property type="entry name" value="MFS"/>
    <property type="match status" value="1"/>
</dbReference>
<feature type="transmembrane region" description="Helical" evidence="7">
    <location>
        <begin position="47"/>
        <end position="68"/>
    </location>
</feature>
<dbReference type="SUPFAM" id="SSF103473">
    <property type="entry name" value="MFS general substrate transporter"/>
    <property type="match status" value="1"/>
</dbReference>
<keyword evidence="2" id="KW-1003">Cell membrane</keyword>
<comment type="subcellular location">
    <subcellularLocation>
        <location evidence="1">Cell membrane</location>
        <topology evidence="1">Multi-pass membrane protein</topology>
    </subcellularLocation>
</comment>
<reference evidence="9" key="1">
    <citation type="submission" date="2023-06" db="EMBL/GenBank/DDBJ databases">
        <title>lsaBGC provides a comprehensive framework for evolutionary analysis of biosynthetic gene clusters within focal taxa.</title>
        <authorList>
            <person name="Salamzade R."/>
            <person name="Sandstrom S."/>
            <person name="Kalan L.R."/>
        </authorList>
    </citation>
    <scope>NUCLEOTIDE SEQUENCE</scope>
    <source>
        <strain evidence="9">P3-SID899</strain>
    </source>
</reference>
<dbReference type="PANTHER" id="PTHR43124:SF3">
    <property type="entry name" value="CHLORAMPHENICOL EFFLUX PUMP RV0191"/>
    <property type="match status" value="1"/>
</dbReference>
<gene>
    <name evidence="9" type="ORF">M3A82_011245</name>
</gene>
<feature type="transmembrane region" description="Helical" evidence="7">
    <location>
        <begin position="311"/>
        <end position="331"/>
    </location>
</feature>
<organism evidence="9 10">
    <name type="scientific">Micrococcus luteus</name>
    <name type="common">Micrococcus lysodeikticus</name>
    <dbReference type="NCBI Taxonomy" id="1270"/>
    <lineage>
        <taxon>Bacteria</taxon>
        <taxon>Bacillati</taxon>
        <taxon>Actinomycetota</taxon>
        <taxon>Actinomycetes</taxon>
        <taxon>Micrococcales</taxon>
        <taxon>Micrococcaceae</taxon>
        <taxon>Micrococcus</taxon>
    </lineage>
</organism>
<feature type="transmembrane region" description="Helical" evidence="7">
    <location>
        <begin position="245"/>
        <end position="270"/>
    </location>
</feature>
<dbReference type="GO" id="GO:0005886">
    <property type="term" value="C:plasma membrane"/>
    <property type="evidence" value="ECO:0007669"/>
    <property type="project" value="UniProtKB-SubCell"/>
</dbReference>
<feature type="transmembrane region" description="Helical" evidence="7">
    <location>
        <begin position="88"/>
        <end position="108"/>
    </location>
</feature>
<evidence type="ECO:0000256" key="5">
    <source>
        <dbReference type="ARBA" id="ARBA00023136"/>
    </source>
</evidence>
<dbReference type="Proteomes" id="UP001205867">
    <property type="component" value="Unassembled WGS sequence"/>
</dbReference>
<name>A0AAP3AKV8_MICLU</name>
<dbReference type="Gene3D" id="1.20.1250.20">
    <property type="entry name" value="MFS general substrate transporter like domains"/>
    <property type="match status" value="2"/>
</dbReference>
<keyword evidence="4 7" id="KW-1133">Transmembrane helix</keyword>
<evidence type="ECO:0000256" key="1">
    <source>
        <dbReference type="ARBA" id="ARBA00004651"/>
    </source>
</evidence>
<evidence type="ECO:0000256" key="2">
    <source>
        <dbReference type="ARBA" id="ARBA00022475"/>
    </source>
</evidence>
<dbReference type="InterPro" id="IPR011701">
    <property type="entry name" value="MFS"/>
</dbReference>
<evidence type="ECO:0000256" key="3">
    <source>
        <dbReference type="ARBA" id="ARBA00022692"/>
    </source>
</evidence>
<evidence type="ECO:0000259" key="8">
    <source>
        <dbReference type="PROSITE" id="PS50850"/>
    </source>
</evidence>
<sequence>MPIPTPAADGAHDRSPRPPRPTRPDPSVPPTVPTGPGALLGGRRVRLLPAILALALGSFAIGTTEFAMMGLLPQAVADLGVGLEAGGVLISMYALGVVIGAPLLAASFARVDRRVTSIVLMLLFVVGHVAAFLAPDMGSMMAARFVSGLPHGAYFSAAALAAADLAGPARRGQAVAWVMAGLSVANVLGVPGATALGQAVGWRWMFVIVAVCAALCVGATAWLVPSVPAPAGASVGRELRGLASGRLWATVAVGVIGFAGMFALYTYIAPLLTEVAGLEERWVPAVLALYGVGMVIGTLVSGALTDRDPVGTLRLSFGLSAVSLAAVALTAPWAPVMIVFLFCVAVSGSGIAPSLQVLLVDSAPTAPQLAGSLNHSALNMANAMGAWVGAAAIGAGASLRTPPLVGAGIALAGLVLAFLLVRRDVAAPPGVRADDGGSPR</sequence>
<dbReference type="InterPro" id="IPR020846">
    <property type="entry name" value="MFS_dom"/>
</dbReference>
<accession>A0AAP3AKV8</accession>